<evidence type="ECO:0000313" key="3">
    <source>
        <dbReference type="WBParaSite" id="nRc.2.0.1.t46319-RA"/>
    </source>
</evidence>
<feature type="region of interest" description="Disordered" evidence="1">
    <location>
        <begin position="1"/>
        <end position="30"/>
    </location>
</feature>
<name>A0A915L5K8_ROMCU</name>
<dbReference type="WBParaSite" id="nRc.2.0.1.t46319-RA">
    <property type="protein sequence ID" value="nRc.2.0.1.t46319-RA"/>
    <property type="gene ID" value="nRc.2.0.1.g46319"/>
</dbReference>
<dbReference type="AlphaFoldDB" id="A0A915L5K8"/>
<protein>
    <submittedName>
        <fullName evidence="3">Uncharacterized protein</fullName>
    </submittedName>
</protein>
<feature type="compositionally biased region" description="Polar residues" evidence="1">
    <location>
        <begin position="1"/>
        <end position="13"/>
    </location>
</feature>
<proteinExistence type="predicted"/>
<dbReference type="Proteomes" id="UP000887565">
    <property type="component" value="Unplaced"/>
</dbReference>
<sequence length="155" mass="17461">MKVITARNNSERNQCLKKRKEEANAKNRNAVNKKNIKHEDHLDVSYPNRAPSLDRARKEDVAQPGASMCDPNAMLQAQQQILYLPPNYLSLPMNVRGEEAMEVPGPSTMVGVIKRPASAGNPEYISLLKQDMAIGQPVGNHCGQRDKWHKPCWEF</sequence>
<reference evidence="3" key="1">
    <citation type="submission" date="2022-11" db="UniProtKB">
        <authorList>
            <consortium name="WormBaseParasite"/>
        </authorList>
    </citation>
    <scope>IDENTIFICATION</scope>
</reference>
<evidence type="ECO:0000313" key="2">
    <source>
        <dbReference type="Proteomes" id="UP000887565"/>
    </source>
</evidence>
<organism evidence="2 3">
    <name type="scientific">Romanomermis culicivorax</name>
    <name type="common">Nematode worm</name>
    <dbReference type="NCBI Taxonomy" id="13658"/>
    <lineage>
        <taxon>Eukaryota</taxon>
        <taxon>Metazoa</taxon>
        <taxon>Ecdysozoa</taxon>
        <taxon>Nematoda</taxon>
        <taxon>Enoplea</taxon>
        <taxon>Dorylaimia</taxon>
        <taxon>Mermithida</taxon>
        <taxon>Mermithoidea</taxon>
        <taxon>Mermithidae</taxon>
        <taxon>Romanomermis</taxon>
    </lineage>
</organism>
<keyword evidence="2" id="KW-1185">Reference proteome</keyword>
<accession>A0A915L5K8</accession>
<evidence type="ECO:0000256" key="1">
    <source>
        <dbReference type="SAM" id="MobiDB-lite"/>
    </source>
</evidence>